<sequence>MTFTSNKSMEIEVFVDADPLIEDFQERYRAVSAFFTYVSLSKEGKPLPVPQVVIENDEEKKRFEEGKGRYLQNKAKRQAEVKSLVQQ</sequence>
<dbReference type="EMBL" id="JANPWB010000010">
    <property type="protein sequence ID" value="KAJ1142060.1"/>
    <property type="molecule type" value="Genomic_DNA"/>
</dbReference>
<dbReference type="GO" id="GO:0052816">
    <property type="term" value="F:long-chain fatty acyl-CoA hydrolase activity"/>
    <property type="evidence" value="ECO:0007669"/>
    <property type="project" value="TreeGrafter"/>
</dbReference>
<comment type="caution">
    <text evidence="1">The sequence shown here is derived from an EMBL/GenBank/DDBJ whole genome shotgun (WGS) entry which is preliminary data.</text>
</comment>
<evidence type="ECO:0000313" key="2">
    <source>
        <dbReference type="Proteomes" id="UP001066276"/>
    </source>
</evidence>
<dbReference type="PANTHER" id="PTHR11049">
    <property type="entry name" value="ACYL COENZYME A THIOESTER HYDROLASE"/>
    <property type="match status" value="1"/>
</dbReference>
<organism evidence="1 2">
    <name type="scientific">Pleurodeles waltl</name>
    <name type="common">Iberian ribbed newt</name>
    <dbReference type="NCBI Taxonomy" id="8319"/>
    <lineage>
        <taxon>Eukaryota</taxon>
        <taxon>Metazoa</taxon>
        <taxon>Chordata</taxon>
        <taxon>Craniata</taxon>
        <taxon>Vertebrata</taxon>
        <taxon>Euteleostomi</taxon>
        <taxon>Amphibia</taxon>
        <taxon>Batrachia</taxon>
        <taxon>Caudata</taxon>
        <taxon>Salamandroidea</taxon>
        <taxon>Salamandridae</taxon>
        <taxon>Pleurodelinae</taxon>
        <taxon>Pleurodeles</taxon>
    </lineage>
</organism>
<evidence type="ECO:0000313" key="1">
    <source>
        <dbReference type="EMBL" id="KAJ1142060.1"/>
    </source>
</evidence>
<gene>
    <name evidence="1" type="ORF">NDU88_008388</name>
</gene>
<dbReference type="PANTHER" id="PTHR11049:SF24">
    <property type="entry name" value="CYTOSOLIC ACYL COENZYME A THIOESTER HYDROLASE"/>
    <property type="match status" value="1"/>
</dbReference>
<dbReference type="GO" id="GO:0009062">
    <property type="term" value="P:fatty acid catabolic process"/>
    <property type="evidence" value="ECO:0007669"/>
    <property type="project" value="TreeGrafter"/>
</dbReference>
<dbReference type="GO" id="GO:0005829">
    <property type="term" value="C:cytosol"/>
    <property type="evidence" value="ECO:0007669"/>
    <property type="project" value="TreeGrafter"/>
</dbReference>
<accession>A0AAV7QSD7</accession>
<proteinExistence type="predicted"/>
<dbReference type="Gene3D" id="3.10.129.10">
    <property type="entry name" value="Hotdog Thioesterase"/>
    <property type="match status" value="1"/>
</dbReference>
<name>A0AAV7QSD7_PLEWA</name>
<dbReference type="AlphaFoldDB" id="A0AAV7QSD7"/>
<reference evidence="1" key="1">
    <citation type="journal article" date="2022" name="bioRxiv">
        <title>Sequencing and chromosome-scale assembly of the giantPleurodeles waltlgenome.</title>
        <authorList>
            <person name="Brown T."/>
            <person name="Elewa A."/>
            <person name="Iarovenko S."/>
            <person name="Subramanian E."/>
            <person name="Araus A.J."/>
            <person name="Petzold A."/>
            <person name="Susuki M."/>
            <person name="Suzuki K.-i.T."/>
            <person name="Hayashi T."/>
            <person name="Toyoda A."/>
            <person name="Oliveira C."/>
            <person name="Osipova E."/>
            <person name="Leigh N.D."/>
            <person name="Simon A."/>
            <person name="Yun M.H."/>
        </authorList>
    </citation>
    <scope>NUCLEOTIDE SEQUENCE</scope>
    <source>
        <strain evidence="1">20211129_DDA</strain>
        <tissue evidence="1">Liver</tissue>
    </source>
</reference>
<dbReference type="SUPFAM" id="SSF54637">
    <property type="entry name" value="Thioesterase/thiol ester dehydrase-isomerase"/>
    <property type="match status" value="1"/>
</dbReference>
<dbReference type="GO" id="GO:0006637">
    <property type="term" value="P:acyl-CoA metabolic process"/>
    <property type="evidence" value="ECO:0007669"/>
    <property type="project" value="TreeGrafter"/>
</dbReference>
<dbReference type="Proteomes" id="UP001066276">
    <property type="component" value="Chromosome 6"/>
</dbReference>
<dbReference type="InterPro" id="IPR029069">
    <property type="entry name" value="HotDog_dom_sf"/>
</dbReference>
<keyword evidence="2" id="KW-1185">Reference proteome</keyword>
<dbReference type="InterPro" id="IPR040170">
    <property type="entry name" value="Cytosol_ACT"/>
</dbReference>
<protein>
    <submittedName>
        <fullName evidence="1">Uncharacterized protein</fullName>
    </submittedName>
</protein>